<name>A0A7V4KDR7_FERPE</name>
<gene>
    <name evidence="1" type="ORF">ENT78_07295</name>
</gene>
<evidence type="ECO:0000313" key="1">
    <source>
        <dbReference type="EMBL" id="HGU53306.1"/>
    </source>
</evidence>
<comment type="caution">
    <text evidence="1">The sequence shown here is derived from an EMBL/GenBank/DDBJ whole genome shotgun (WGS) entry which is preliminary data.</text>
</comment>
<reference evidence="1" key="1">
    <citation type="journal article" date="2020" name="mSystems">
        <title>Genome- and Community-Level Interaction Insights into Carbon Utilization and Element Cycling Functions of Hydrothermarchaeota in Hydrothermal Sediment.</title>
        <authorList>
            <person name="Zhou Z."/>
            <person name="Liu Y."/>
            <person name="Xu W."/>
            <person name="Pan J."/>
            <person name="Luo Z.H."/>
            <person name="Li M."/>
        </authorList>
    </citation>
    <scope>NUCLEOTIDE SEQUENCE [LARGE SCALE GENOMIC DNA]</scope>
    <source>
        <strain evidence="1">SpSt-61</strain>
    </source>
</reference>
<organism evidence="1">
    <name type="scientific">Fervidobacterium pennivorans</name>
    <dbReference type="NCBI Taxonomy" id="93466"/>
    <lineage>
        <taxon>Bacteria</taxon>
        <taxon>Thermotogati</taxon>
        <taxon>Thermotogota</taxon>
        <taxon>Thermotogae</taxon>
        <taxon>Thermotogales</taxon>
        <taxon>Fervidobacteriaceae</taxon>
        <taxon>Fervidobacterium</taxon>
    </lineage>
</organism>
<dbReference type="EMBL" id="DSZZ01000343">
    <property type="protein sequence ID" value="HGU53306.1"/>
    <property type="molecule type" value="Genomic_DNA"/>
</dbReference>
<accession>A0A7V4KDR7</accession>
<sequence length="122" mass="14191">MRKIFTVTEGAVLNAKVGIAEIKFDEFGLDFEEEAIIRFVSDGRKVYIYFSTLIPDDLLDFAHFINQREFVEKFLENLKKTVAEDKCEFRVNVTYKGEFEGLSEQLSYTVEYQDGYITVFGL</sequence>
<protein>
    <submittedName>
        <fullName evidence="1">Uncharacterized protein</fullName>
    </submittedName>
</protein>
<proteinExistence type="predicted"/>
<dbReference type="AlphaFoldDB" id="A0A7V4KDR7"/>